<proteinExistence type="predicted"/>
<evidence type="ECO:0000313" key="2">
    <source>
        <dbReference type="EMBL" id="GBN44055.1"/>
    </source>
</evidence>
<protein>
    <submittedName>
        <fullName evidence="2">Uncharacterized protein</fullName>
    </submittedName>
</protein>
<organism evidence="2 3">
    <name type="scientific">Araneus ventricosus</name>
    <name type="common">Orbweaver spider</name>
    <name type="synonym">Epeira ventricosa</name>
    <dbReference type="NCBI Taxonomy" id="182803"/>
    <lineage>
        <taxon>Eukaryota</taxon>
        <taxon>Metazoa</taxon>
        <taxon>Ecdysozoa</taxon>
        <taxon>Arthropoda</taxon>
        <taxon>Chelicerata</taxon>
        <taxon>Arachnida</taxon>
        <taxon>Araneae</taxon>
        <taxon>Araneomorphae</taxon>
        <taxon>Entelegynae</taxon>
        <taxon>Araneoidea</taxon>
        <taxon>Araneidae</taxon>
        <taxon>Araneus</taxon>
    </lineage>
</organism>
<dbReference type="EMBL" id="BGPR01010066">
    <property type="protein sequence ID" value="GBN44055.1"/>
    <property type="molecule type" value="Genomic_DNA"/>
</dbReference>
<dbReference type="AlphaFoldDB" id="A0A4Y2NWQ6"/>
<gene>
    <name evidence="2" type="ORF">AVEN_114401_1</name>
</gene>
<feature type="non-terminal residue" evidence="2">
    <location>
        <position position="49"/>
    </location>
</feature>
<evidence type="ECO:0000256" key="1">
    <source>
        <dbReference type="SAM" id="SignalP"/>
    </source>
</evidence>
<evidence type="ECO:0000313" key="3">
    <source>
        <dbReference type="Proteomes" id="UP000499080"/>
    </source>
</evidence>
<reference evidence="2 3" key="1">
    <citation type="journal article" date="2019" name="Sci. Rep.">
        <title>Orb-weaving spider Araneus ventricosus genome elucidates the spidroin gene catalogue.</title>
        <authorList>
            <person name="Kono N."/>
            <person name="Nakamura H."/>
            <person name="Ohtoshi R."/>
            <person name="Moran D.A.P."/>
            <person name="Shinohara A."/>
            <person name="Yoshida Y."/>
            <person name="Fujiwara M."/>
            <person name="Mori M."/>
            <person name="Tomita M."/>
            <person name="Arakawa K."/>
        </authorList>
    </citation>
    <scope>NUCLEOTIDE SEQUENCE [LARGE SCALE GENOMIC DNA]</scope>
</reference>
<keyword evidence="1" id="KW-0732">Signal</keyword>
<comment type="caution">
    <text evidence="2">The sequence shown here is derived from an EMBL/GenBank/DDBJ whole genome shotgun (WGS) entry which is preliminary data.</text>
</comment>
<accession>A0A4Y2NWQ6</accession>
<keyword evidence="3" id="KW-1185">Reference proteome</keyword>
<feature type="signal peptide" evidence="1">
    <location>
        <begin position="1"/>
        <end position="27"/>
    </location>
</feature>
<dbReference type="Proteomes" id="UP000499080">
    <property type="component" value="Unassembled WGS sequence"/>
</dbReference>
<sequence>MNLLRRKCFSIFTIATLVLLLAPNAFAKSIVAEVANLPSAAAGAAARAL</sequence>
<name>A0A4Y2NWQ6_ARAVE</name>
<feature type="chain" id="PRO_5021372844" evidence="1">
    <location>
        <begin position="28"/>
        <end position="49"/>
    </location>
</feature>